<dbReference type="VEuPathDB" id="PiroplasmaDB:BEWA_011630"/>
<dbReference type="PANTHER" id="PTHR47845">
    <property type="entry name" value="NUCLEAR SPECKLE SPLICING REGULATORY PROTEIN 1 HOMOLOG"/>
    <property type="match status" value="1"/>
</dbReference>
<dbReference type="PANTHER" id="PTHR47845:SF1">
    <property type="entry name" value="NUCLEAR SPECKLE SPLICING REGULATORY PROTEIN 1 HOMOLOG"/>
    <property type="match status" value="1"/>
</dbReference>
<dbReference type="InterPro" id="IPR053246">
    <property type="entry name" value="NS_splicing_regulatory_protein"/>
</dbReference>
<dbReference type="KEGG" id="beq:BEWA_011630"/>
<evidence type="ECO:0000313" key="4">
    <source>
        <dbReference type="EMBL" id="AFZ81745.1"/>
    </source>
</evidence>
<dbReference type="InterPro" id="IPR018612">
    <property type="entry name" value="NSRP1_N"/>
</dbReference>
<dbReference type="Pfam" id="PF09745">
    <property type="entry name" value="NSRP1_N"/>
    <property type="match status" value="1"/>
</dbReference>
<dbReference type="Proteomes" id="UP000031512">
    <property type="component" value="Chromosome 3"/>
</dbReference>
<gene>
    <name evidence="4" type="ORF">BEWA_011630</name>
</gene>
<keyword evidence="5" id="KW-1185">Reference proteome</keyword>
<dbReference type="GO" id="GO:0000381">
    <property type="term" value="P:regulation of alternative mRNA splicing, via spliceosome"/>
    <property type="evidence" value="ECO:0007669"/>
    <property type="project" value="InterPro"/>
</dbReference>
<dbReference type="RefSeq" id="XP_004831411.1">
    <property type="nucleotide sequence ID" value="XM_004831354.1"/>
</dbReference>
<sequence length="247" mass="28699">MKIVIKNGNKDIDTKPKKNALKVTNKTILKPNITKNVDRNLLNLAFDNSSTTDDRIEPTVRIESHQKNFNTKRLKLDEIEGKYYSDRSTKYLKNVDKELDPSLYLYDEYVDEDTVEKEATKFTYLGYSPDKIKDTNENNDNDVKNKQRTKEPQYMAKILDRARKRQIEREIALDKKLLEDELATNGAIAEVFVTGAYRKKLEERKQFELEQQKQNQFDAIHSNNGLSNFHKHLLSSGIAKRSAKGPK</sequence>
<dbReference type="eggNOG" id="ENOG502SFGB">
    <property type="taxonomic scope" value="Eukaryota"/>
</dbReference>
<name>L0B1N3_THEEQ</name>
<dbReference type="STRING" id="1537102.L0B1N3"/>
<evidence type="ECO:0000259" key="3">
    <source>
        <dbReference type="Pfam" id="PF09745"/>
    </source>
</evidence>
<proteinExistence type="inferred from homology"/>
<organism evidence="4 5">
    <name type="scientific">Theileria equi strain WA</name>
    <dbReference type="NCBI Taxonomy" id="1537102"/>
    <lineage>
        <taxon>Eukaryota</taxon>
        <taxon>Sar</taxon>
        <taxon>Alveolata</taxon>
        <taxon>Apicomplexa</taxon>
        <taxon>Aconoidasida</taxon>
        <taxon>Piroplasmida</taxon>
        <taxon>Theileriidae</taxon>
        <taxon>Theileria</taxon>
    </lineage>
</organism>
<dbReference type="AlphaFoldDB" id="L0B1N3"/>
<feature type="domain" description="Nuclear speckle splicing regulatory protein 1 N-terminal" evidence="3">
    <location>
        <begin position="97"/>
        <end position="219"/>
    </location>
</feature>
<reference evidence="4 5" key="1">
    <citation type="journal article" date="2012" name="BMC Genomics">
        <title>Comparative genomic analysis and phylogenetic position of Theileria equi.</title>
        <authorList>
            <person name="Kappmeyer L.S."/>
            <person name="Thiagarajan M."/>
            <person name="Herndon D.R."/>
            <person name="Ramsay J.D."/>
            <person name="Caler E."/>
            <person name="Djikeng A."/>
            <person name="Gillespie J.J."/>
            <person name="Lau A.O."/>
            <person name="Roalson E.H."/>
            <person name="Silva J.C."/>
            <person name="Silva M.G."/>
            <person name="Suarez C.E."/>
            <person name="Ueti M.W."/>
            <person name="Nene V.M."/>
            <person name="Mealey R.H."/>
            <person name="Knowles D.P."/>
            <person name="Brayton K.A."/>
        </authorList>
    </citation>
    <scope>NUCLEOTIDE SEQUENCE [LARGE SCALE GENOMIC DNA]</scope>
    <source>
        <strain evidence="4 5">WA</strain>
    </source>
</reference>
<dbReference type="OrthoDB" id="446635at2759"/>
<evidence type="ECO:0000256" key="2">
    <source>
        <dbReference type="ARBA" id="ARBA00023054"/>
    </source>
</evidence>
<evidence type="ECO:0000256" key="1">
    <source>
        <dbReference type="ARBA" id="ARBA00010126"/>
    </source>
</evidence>
<keyword evidence="2" id="KW-0175">Coiled coil</keyword>
<dbReference type="GeneID" id="15805561"/>
<accession>L0B1N3</accession>
<dbReference type="EMBL" id="CP001670">
    <property type="protein sequence ID" value="AFZ81745.1"/>
    <property type="molecule type" value="Genomic_DNA"/>
</dbReference>
<protein>
    <recommendedName>
        <fullName evidence="3">Nuclear speckle splicing regulatory protein 1 N-terminal domain-containing protein</fullName>
    </recommendedName>
</protein>
<evidence type="ECO:0000313" key="5">
    <source>
        <dbReference type="Proteomes" id="UP000031512"/>
    </source>
</evidence>
<comment type="similarity">
    <text evidence="1">Belongs to the NSRP1 family.</text>
</comment>